<sequence>MLFGITETARWLGWLRRPIDRLLFNRMGRRGRLVAGGVRSLRGRARVRGRDTIAAGEENRVEFGRDAAFNGRIEFRGKQNMLELAAGSRFDGTAKLRGSGNLLRIADETSFSGSVVIGGQGNRLLIGTRCDYNGKIFIKGFGQTVVFGDDSAAADVTILCAEGTDIRIGKWCLLSRSIEIRSTDAHSLIDRETRMRTNPAASVEIGDHVWIGVGVIIAKGAAVPADSVVGARSFVNGRFDEEGVVLAGAPASIVKRGITWHRARKPRFSAAEMNHWKS</sequence>
<keyword evidence="2" id="KW-1185">Reference proteome</keyword>
<dbReference type="AlphaFoldDB" id="A0A2P7S477"/>
<dbReference type="RefSeq" id="WP_106773725.1">
    <property type="nucleotide sequence ID" value="NZ_PXYK01000018.1"/>
</dbReference>
<dbReference type="EMBL" id="PXYK01000018">
    <property type="protein sequence ID" value="PSJ57265.1"/>
    <property type="molecule type" value="Genomic_DNA"/>
</dbReference>
<dbReference type="InterPro" id="IPR011004">
    <property type="entry name" value="Trimer_LpxA-like_sf"/>
</dbReference>
<accession>A0A2P7S477</accession>
<gene>
    <name evidence="1" type="ORF">C7I84_18650</name>
</gene>
<evidence type="ECO:0008006" key="3">
    <source>
        <dbReference type="Google" id="ProtNLM"/>
    </source>
</evidence>
<organism evidence="1 2">
    <name type="scientific">Kumtagia ephedrae</name>
    <dbReference type="NCBI Taxonomy" id="2116701"/>
    <lineage>
        <taxon>Bacteria</taxon>
        <taxon>Pseudomonadati</taxon>
        <taxon>Pseudomonadota</taxon>
        <taxon>Alphaproteobacteria</taxon>
        <taxon>Hyphomicrobiales</taxon>
        <taxon>Phyllobacteriaceae</taxon>
        <taxon>Kumtagia</taxon>
    </lineage>
</organism>
<dbReference type="Gene3D" id="2.160.10.10">
    <property type="entry name" value="Hexapeptide repeat proteins"/>
    <property type="match status" value="1"/>
</dbReference>
<evidence type="ECO:0000313" key="1">
    <source>
        <dbReference type="EMBL" id="PSJ57265.1"/>
    </source>
</evidence>
<dbReference type="OrthoDB" id="9815592at2"/>
<protein>
    <recommendedName>
        <fullName evidence="3">Acetyltransferase</fullName>
    </recommendedName>
</protein>
<dbReference type="Proteomes" id="UP000241229">
    <property type="component" value="Unassembled WGS sequence"/>
</dbReference>
<name>A0A2P7S477_9HYPH</name>
<reference evidence="1 2" key="1">
    <citation type="submission" date="2018-03" db="EMBL/GenBank/DDBJ databases">
        <title>The draft genome of Mesorhizobium sp. 6GN-30.</title>
        <authorList>
            <person name="Liu L."/>
            <person name="Li L."/>
            <person name="Wang T."/>
            <person name="Zhang X."/>
            <person name="Liang L."/>
        </authorList>
    </citation>
    <scope>NUCLEOTIDE SEQUENCE [LARGE SCALE GENOMIC DNA]</scope>
    <source>
        <strain evidence="1 2">6GN30</strain>
    </source>
</reference>
<dbReference type="SUPFAM" id="SSF51161">
    <property type="entry name" value="Trimeric LpxA-like enzymes"/>
    <property type="match status" value="1"/>
</dbReference>
<dbReference type="InterPro" id="IPR051159">
    <property type="entry name" value="Hexapeptide_acetyltransf"/>
</dbReference>
<evidence type="ECO:0000313" key="2">
    <source>
        <dbReference type="Proteomes" id="UP000241229"/>
    </source>
</evidence>
<dbReference type="PANTHER" id="PTHR23416">
    <property type="entry name" value="SIALIC ACID SYNTHASE-RELATED"/>
    <property type="match status" value="1"/>
</dbReference>
<proteinExistence type="predicted"/>
<dbReference type="PANTHER" id="PTHR23416:SF78">
    <property type="entry name" value="LIPOPOLYSACCHARIDE BIOSYNTHESIS O-ACETYL TRANSFERASE WBBJ-RELATED"/>
    <property type="match status" value="1"/>
</dbReference>
<comment type="caution">
    <text evidence="1">The sequence shown here is derived from an EMBL/GenBank/DDBJ whole genome shotgun (WGS) entry which is preliminary data.</text>
</comment>